<evidence type="ECO:0000256" key="1">
    <source>
        <dbReference type="ARBA" id="ARBA00022490"/>
    </source>
</evidence>
<feature type="binding site" evidence="6">
    <location>
        <position position="134"/>
    </location>
    <ligand>
        <name>S-adenosyl-L-methionine</name>
        <dbReference type="ChEBI" id="CHEBI:59789"/>
    </ligand>
</feature>
<gene>
    <name evidence="6 7" type="primary">rsmG</name>
    <name evidence="7" type="ORF">ROSMUCSMR3_02069</name>
</gene>
<dbReference type="Pfam" id="PF02527">
    <property type="entry name" value="GidB"/>
    <property type="match status" value="1"/>
</dbReference>
<comment type="similarity">
    <text evidence="6">Belongs to the methyltransferase superfamily. RNA methyltransferase RsmG family.</text>
</comment>
<dbReference type="InterPro" id="IPR029063">
    <property type="entry name" value="SAM-dependent_MTases_sf"/>
</dbReference>
<dbReference type="HAMAP" id="MF_00074">
    <property type="entry name" value="16SrRNA_methyltr_G"/>
    <property type="match status" value="1"/>
</dbReference>
<evidence type="ECO:0000256" key="2">
    <source>
        <dbReference type="ARBA" id="ARBA00022552"/>
    </source>
</evidence>
<dbReference type="SUPFAM" id="SSF53335">
    <property type="entry name" value="S-adenosyl-L-methionine-dependent methyltransferases"/>
    <property type="match status" value="1"/>
</dbReference>
<proteinExistence type="inferred from homology"/>
<evidence type="ECO:0000313" key="8">
    <source>
        <dbReference type="Proteomes" id="UP000192273"/>
    </source>
</evidence>
<comment type="catalytic activity">
    <reaction evidence="6">
        <text>guanosine(527) in 16S rRNA + S-adenosyl-L-methionine = N(7)-methylguanosine(527) in 16S rRNA + S-adenosyl-L-homocysteine</text>
        <dbReference type="Rhea" id="RHEA:42732"/>
        <dbReference type="Rhea" id="RHEA-COMP:10209"/>
        <dbReference type="Rhea" id="RHEA-COMP:10210"/>
        <dbReference type="ChEBI" id="CHEBI:57856"/>
        <dbReference type="ChEBI" id="CHEBI:59789"/>
        <dbReference type="ChEBI" id="CHEBI:74269"/>
        <dbReference type="ChEBI" id="CHEBI:74480"/>
        <dbReference type="EC" id="2.1.1.170"/>
    </reaction>
</comment>
<keyword evidence="3 6" id="KW-0489">Methyltransferase</keyword>
<dbReference type="RefSeq" id="WP_081507245.1">
    <property type="nucleotide sequence ID" value="NZ_CP020474.1"/>
</dbReference>
<feature type="binding site" evidence="6">
    <location>
        <begin position="120"/>
        <end position="121"/>
    </location>
    <ligand>
        <name>S-adenosyl-L-methionine</name>
        <dbReference type="ChEBI" id="CHEBI:59789"/>
    </ligand>
</feature>
<dbReference type="KEGG" id="rmm:ROSMUCSMR3_02069"/>
<reference evidence="7 8" key="1">
    <citation type="submission" date="2017-03" db="EMBL/GenBank/DDBJ databases">
        <title>Genome Sequence of Roseovarius mucosus strain SMR3 Isolated from a culture of the Diatom Skeletonema marinoi.</title>
        <authorList>
            <person name="Topel M."/>
            <person name="Pinder M."/>
            <person name="Johansson O.N."/>
            <person name="Kourtchenko O."/>
            <person name="Godhe A."/>
            <person name="Clarke A.K."/>
        </authorList>
    </citation>
    <scope>NUCLEOTIDE SEQUENCE [LARGE SCALE GENOMIC DNA]</scope>
    <source>
        <strain evidence="7 8">SMR3</strain>
    </source>
</reference>
<keyword evidence="5 6" id="KW-0949">S-adenosyl-L-methionine</keyword>
<dbReference type="AlphaFoldDB" id="A0A1V0RP38"/>
<dbReference type="PANTHER" id="PTHR31760:SF0">
    <property type="entry name" value="S-ADENOSYL-L-METHIONINE-DEPENDENT METHYLTRANSFERASES SUPERFAMILY PROTEIN"/>
    <property type="match status" value="1"/>
</dbReference>
<evidence type="ECO:0000256" key="5">
    <source>
        <dbReference type="ARBA" id="ARBA00022691"/>
    </source>
</evidence>
<dbReference type="PIRSF" id="PIRSF003078">
    <property type="entry name" value="GidB"/>
    <property type="match status" value="1"/>
</dbReference>
<dbReference type="EC" id="2.1.1.170" evidence="6"/>
<feature type="binding site" evidence="6">
    <location>
        <position position="66"/>
    </location>
    <ligand>
        <name>S-adenosyl-L-methionine</name>
        <dbReference type="ChEBI" id="CHEBI:59789"/>
    </ligand>
</feature>
<keyword evidence="2 6" id="KW-0698">rRNA processing</keyword>
<protein>
    <recommendedName>
        <fullName evidence="6">Ribosomal RNA small subunit methyltransferase G</fullName>
        <ecNumber evidence="6">2.1.1.170</ecNumber>
    </recommendedName>
    <alternativeName>
        <fullName evidence="6">16S rRNA 7-methylguanosine methyltransferase</fullName>
        <shortName evidence="6">16S rRNA m7G methyltransferase</shortName>
    </alternativeName>
</protein>
<accession>A0A1V0RP38</accession>
<evidence type="ECO:0000256" key="6">
    <source>
        <dbReference type="HAMAP-Rule" id="MF_00074"/>
    </source>
</evidence>
<dbReference type="Proteomes" id="UP000192273">
    <property type="component" value="Chromosome"/>
</dbReference>
<name>A0A1V0RP38_9RHOB</name>
<comment type="function">
    <text evidence="6">Specifically methylates the N7 position of guanine in position 527 of 16S rRNA.</text>
</comment>
<sequence length="201" mass="22155">MTGLPDVSRETQARLEIYADLLVKWNPRINLVSRKSLDEMWTRHFADSAQIHALAPPSVDHWVDLGSGGGFPGLVVAILAQDGGSPRRVTLIESDARKAAFLRVVIRETGLNAMVLNDRIEKVRPQEADVLSARALTELSGLLEFSERHLAQDGIALFLKGARWENEMAAAERTWSFTHRLVKSATEDGSVIFAITGVSRA</sequence>
<dbReference type="Gene3D" id="3.40.50.150">
    <property type="entry name" value="Vaccinia Virus protein VP39"/>
    <property type="match status" value="1"/>
</dbReference>
<keyword evidence="1 6" id="KW-0963">Cytoplasm</keyword>
<organism evidence="7 8">
    <name type="scientific">Roseovarius mucosus</name>
    <dbReference type="NCBI Taxonomy" id="215743"/>
    <lineage>
        <taxon>Bacteria</taxon>
        <taxon>Pseudomonadati</taxon>
        <taxon>Pseudomonadota</taxon>
        <taxon>Alphaproteobacteria</taxon>
        <taxon>Rhodobacterales</taxon>
        <taxon>Roseobacteraceae</taxon>
        <taxon>Roseovarius</taxon>
    </lineage>
</organism>
<dbReference type="OrthoDB" id="9808773at2"/>
<evidence type="ECO:0000313" key="7">
    <source>
        <dbReference type="EMBL" id="ARE83543.1"/>
    </source>
</evidence>
<keyword evidence="8" id="KW-1185">Reference proteome</keyword>
<evidence type="ECO:0000256" key="4">
    <source>
        <dbReference type="ARBA" id="ARBA00022679"/>
    </source>
</evidence>
<dbReference type="InterPro" id="IPR003682">
    <property type="entry name" value="rRNA_ssu_MeTfrase_G"/>
</dbReference>
<dbReference type="NCBIfam" id="TIGR00138">
    <property type="entry name" value="rsmG_gidB"/>
    <property type="match status" value="1"/>
</dbReference>
<dbReference type="GO" id="GO:0070043">
    <property type="term" value="F:rRNA (guanine-N7-)-methyltransferase activity"/>
    <property type="evidence" value="ECO:0007669"/>
    <property type="project" value="UniProtKB-UniRule"/>
</dbReference>
<comment type="caution">
    <text evidence="6">Lacks conserved residue(s) required for the propagation of feature annotation.</text>
</comment>
<dbReference type="PANTHER" id="PTHR31760">
    <property type="entry name" value="S-ADENOSYL-L-METHIONINE-DEPENDENT METHYLTRANSFERASES SUPERFAMILY PROTEIN"/>
    <property type="match status" value="1"/>
</dbReference>
<keyword evidence="4 6" id="KW-0808">Transferase</keyword>
<dbReference type="GO" id="GO:0005829">
    <property type="term" value="C:cytosol"/>
    <property type="evidence" value="ECO:0007669"/>
    <property type="project" value="TreeGrafter"/>
</dbReference>
<comment type="subcellular location">
    <subcellularLocation>
        <location evidence="6">Cytoplasm</location>
    </subcellularLocation>
</comment>
<feature type="binding site" evidence="6">
    <location>
        <position position="71"/>
    </location>
    <ligand>
        <name>S-adenosyl-L-methionine</name>
        <dbReference type="ChEBI" id="CHEBI:59789"/>
    </ligand>
</feature>
<dbReference type="EMBL" id="CP020474">
    <property type="protein sequence ID" value="ARE83543.1"/>
    <property type="molecule type" value="Genomic_DNA"/>
</dbReference>
<evidence type="ECO:0000256" key="3">
    <source>
        <dbReference type="ARBA" id="ARBA00022603"/>
    </source>
</evidence>